<dbReference type="AlphaFoldDB" id="A6WB07"/>
<evidence type="ECO:0000313" key="2">
    <source>
        <dbReference type="EMBL" id="ABS03996.1"/>
    </source>
</evidence>
<dbReference type="Proteomes" id="UP000001116">
    <property type="component" value="Chromosome"/>
</dbReference>
<feature type="region of interest" description="Disordered" evidence="1">
    <location>
        <begin position="1"/>
        <end position="35"/>
    </location>
</feature>
<feature type="region of interest" description="Disordered" evidence="1">
    <location>
        <begin position="86"/>
        <end position="109"/>
    </location>
</feature>
<keyword evidence="3" id="KW-1185">Reference proteome</keyword>
<dbReference type="KEGG" id="kra:Krad_2521"/>
<reference evidence="3" key="1">
    <citation type="journal article" date="2008" name="PLoS ONE">
        <title>Survival in nuclear waste, extreme resistance, and potential applications gleaned from the genome sequence of Kineococcus radiotolerans SRS30216.</title>
        <authorList>
            <person name="Bagwell C.E."/>
            <person name="Bhat S."/>
            <person name="Hawkins G.M."/>
            <person name="Smith B.W."/>
            <person name="Biswas T."/>
            <person name="Hoover T.R."/>
            <person name="Saunders E."/>
            <person name="Han C.S."/>
            <person name="Tsodikov O.V."/>
            <person name="Shimkets L.J."/>
        </authorList>
    </citation>
    <scope>NUCLEOTIDE SEQUENCE [LARGE SCALE GENOMIC DNA]</scope>
    <source>
        <strain evidence="3">ATCC BAA-149 / DSM 14245 / SRS30216</strain>
    </source>
</reference>
<proteinExistence type="predicted"/>
<name>A6WB07_KINRD</name>
<dbReference type="EMBL" id="CP000750">
    <property type="protein sequence ID" value="ABS03996.1"/>
    <property type="molecule type" value="Genomic_DNA"/>
</dbReference>
<gene>
    <name evidence="2" type="ordered locus">Krad_2521</name>
</gene>
<accession>A6WB07</accession>
<evidence type="ECO:0000256" key="1">
    <source>
        <dbReference type="SAM" id="MobiDB-lite"/>
    </source>
</evidence>
<protein>
    <submittedName>
        <fullName evidence="2">Uncharacterized protein</fullName>
    </submittedName>
</protein>
<dbReference type="HOGENOM" id="CLU_2180326_0_0_11"/>
<evidence type="ECO:0000313" key="3">
    <source>
        <dbReference type="Proteomes" id="UP000001116"/>
    </source>
</evidence>
<sequence>MLEVASRSRGPPRCFSRAPLGARRGLGDERSSPRNDLLLVQEMLPSTSPETTDPPLTTVVPAAAGPISRLAVPVLRRDALHDGFLKTTTPGGAGKGAFPSNANANANAG</sequence>
<organism evidence="2 3">
    <name type="scientific">Kineococcus radiotolerans (strain ATCC BAA-149 / DSM 14245 / SRS30216)</name>
    <dbReference type="NCBI Taxonomy" id="266940"/>
    <lineage>
        <taxon>Bacteria</taxon>
        <taxon>Bacillati</taxon>
        <taxon>Actinomycetota</taxon>
        <taxon>Actinomycetes</taxon>
        <taxon>Kineosporiales</taxon>
        <taxon>Kineosporiaceae</taxon>
        <taxon>Kineococcus</taxon>
    </lineage>
</organism>
<dbReference type="STRING" id="266940.Krad_2521"/>